<comment type="caution">
    <text evidence="1">The sequence shown here is derived from an EMBL/GenBank/DDBJ whole genome shotgun (WGS) entry which is preliminary data.</text>
</comment>
<name>A0ACC2RUF1_9FUNG</name>
<dbReference type="Proteomes" id="UP001165960">
    <property type="component" value="Unassembled WGS sequence"/>
</dbReference>
<proteinExistence type="predicted"/>
<evidence type="ECO:0000313" key="1">
    <source>
        <dbReference type="EMBL" id="KAJ9053709.1"/>
    </source>
</evidence>
<protein>
    <submittedName>
        <fullName evidence="1">Uncharacterized protein</fullName>
    </submittedName>
</protein>
<keyword evidence="2" id="KW-1185">Reference proteome</keyword>
<organism evidence="1 2">
    <name type="scientific">Entomophthora muscae</name>
    <dbReference type="NCBI Taxonomy" id="34485"/>
    <lineage>
        <taxon>Eukaryota</taxon>
        <taxon>Fungi</taxon>
        <taxon>Fungi incertae sedis</taxon>
        <taxon>Zoopagomycota</taxon>
        <taxon>Entomophthoromycotina</taxon>
        <taxon>Entomophthoromycetes</taxon>
        <taxon>Entomophthorales</taxon>
        <taxon>Entomophthoraceae</taxon>
        <taxon>Entomophthora</taxon>
    </lineage>
</organism>
<dbReference type="EMBL" id="QTSX02006495">
    <property type="protein sequence ID" value="KAJ9053709.1"/>
    <property type="molecule type" value="Genomic_DNA"/>
</dbReference>
<reference evidence="1" key="1">
    <citation type="submission" date="2022-04" db="EMBL/GenBank/DDBJ databases">
        <title>Genome of the entomopathogenic fungus Entomophthora muscae.</title>
        <authorList>
            <person name="Elya C."/>
            <person name="Lovett B.R."/>
            <person name="Lee E."/>
            <person name="Macias A.M."/>
            <person name="Hajek A.E."/>
            <person name="De Bivort B.L."/>
            <person name="Kasson M.T."/>
            <person name="De Fine Licht H.H."/>
            <person name="Stajich J.E."/>
        </authorList>
    </citation>
    <scope>NUCLEOTIDE SEQUENCE</scope>
    <source>
        <strain evidence="1">Berkeley</strain>
    </source>
</reference>
<accession>A0ACC2RUF1</accession>
<evidence type="ECO:0000313" key="2">
    <source>
        <dbReference type="Proteomes" id="UP001165960"/>
    </source>
</evidence>
<gene>
    <name evidence="1" type="ORF">DSO57_1021639</name>
</gene>
<sequence>MALSLLTTLLTATLGGLLLTLGADVLLETGFTAFLLTLDNPTPKIWGMVVATGVFTLGSILMQLRAIPHPFTSSKKDD</sequence>